<proteinExistence type="predicted"/>
<accession>A0A8R2M1E1</accession>
<evidence type="ECO:0000313" key="2">
    <source>
        <dbReference type="Proteomes" id="UP000005204"/>
    </source>
</evidence>
<sequence>MVALLDLMERISKEMGLFINRSKTKVMVVDRSGKLELTGALDLDIVDNFNYVGSNISNNGSCEKKVRRRISMAKSAMTQLGKIWRDHNIPVKTKQIRNLVFSVVLEKDAPYSVDSVSD</sequence>
<dbReference type="Proteomes" id="UP000005204">
    <property type="component" value="Unassembled WGS sequence"/>
</dbReference>
<dbReference type="EnsemblMetazoa" id="XM_038014434.1">
    <property type="protein sequence ID" value="XP_037870362.1"/>
    <property type="gene ID" value="LOC119629247"/>
</dbReference>
<evidence type="ECO:0000313" key="1">
    <source>
        <dbReference type="EnsemblMetazoa" id="XP_037870362.1"/>
    </source>
</evidence>
<dbReference type="PANTHER" id="PTHR47027:SF20">
    <property type="entry name" value="REVERSE TRANSCRIPTASE-LIKE PROTEIN WITH RNA-DIRECTED DNA POLYMERASE DOMAIN"/>
    <property type="match status" value="1"/>
</dbReference>
<evidence type="ECO:0008006" key="3">
    <source>
        <dbReference type="Google" id="ProtNLM"/>
    </source>
</evidence>
<keyword evidence="2" id="KW-1185">Reference proteome</keyword>
<reference evidence="1" key="2">
    <citation type="submission" date="2022-06" db="UniProtKB">
        <authorList>
            <consortium name="EnsemblMetazoa"/>
        </authorList>
    </citation>
    <scope>IDENTIFICATION</scope>
    <source>
        <strain evidence="1">p50T (Dazao)</strain>
    </source>
</reference>
<dbReference type="KEGG" id="bmor:119629247"/>
<dbReference type="RefSeq" id="XP_037870362.1">
    <property type="nucleotide sequence ID" value="XM_038014434.1"/>
</dbReference>
<reference evidence="2" key="1">
    <citation type="journal article" date="2008" name="Insect Biochem. Mol. Biol.">
        <title>The genome of a lepidopteran model insect, the silkworm Bombyx mori.</title>
        <authorList>
            <consortium name="International Silkworm Genome Consortium"/>
        </authorList>
    </citation>
    <scope>NUCLEOTIDE SEQUENCE [LARGE SCALE GENOMIC DNA]</scope>
    <source>
        <strain evidence="2">p50T</strain>
    </source>
</reference>
<dbReference type="GeneID" id="119629247"/>
<protein>
    <recommendedName>
        <fullName evidence="3">Reverse transcriptase</fullName>
    </recommendedName>
</protein>
<name>A0A8R2M1E1_BOMMO</name>
<organism evidence="1 2">
    <name type="scientific">Bombyx mori</name>
    <name type="common">Silk moth</name>
    <dbReference type="NCBI Taxonomy" id="7091"/>
    <lineage>
        <taxon>Eukaryota</taxon>
        <taxon>Metazoa</taxon>
        <taxon>Ecdysozoa</taxon>
        <taxon>Arthropoda</taxon>
        <taxon>Hexapoda</taxon>
        <taxon>Insecta</taxon>
        <taxon>Pterygota</taxon>
        <taxon>Neoptera</taxon>
        <taxon>Endopterygota</taxon>
        <taxon>Lepidoptera</taxon>
        <taxon>Glossata</taxon>
        <taxon>Ditrysia</taxon>
        <taxon>Bombycoidea</taxon>
        <taxon>Bombycidae</taxon>
        <taxon>Bombycinae</taxon>
        <taxon>Bombyx</taxon>
    </lineage>
</organism>
<dbReference type="AlphaFoldDB" id="A0A8R2M1E1"/>
<dbReference type="PANTHER" id="PTHR47027">
    <property type="entry name" value="REVERSE TRANSCRIPTASE DOMAIN-CONTAINING PROTEIN"/>
    <property type="match status" value="1"/>
</dbReference>